<dbReference type="EMBL" id="HG937691">
    <property type="protein sequence ID" value="CDP33591.1"/>
    <property type="molecule type" value="Genomic_DNA"/>
</dbReference>
<dbReference type="InterPro" id="IPR042098">
    <property type="entry name" value="TauD-like_sf"/>
</dbReference>
<dbReference type="GO" id="GO:0046872">
    <property type="term" value="F:metal ion binding"/>
    <property type="evidence" value="ECO:0007669"/>
    <property type="project" value="UniProtKB-KW"/>
</dbReference>
<evidence type="ECO:0000256" key="5">
    <source>
        <dbReference type="ARBA" id="ARBA00023002"/>
    </source>
</evidence>
<dbReference type="SUPFAM" id="SSF51197">
    <property type="entry name" value="Clavaminate synthase-like"/>
    <property type="match status" value="1"/>
</dbReference>
<feature type="domain" description="TauD/TfdA-like" evidence="8">
    <location>
        <begin position="61"/>
        <end position="363"/>
    </location>
</feature>
<reference evidence="9" key="2">
    <citation type="submission" date="2014-06" db="EMBL/GenBank/DDBJ databases">
        <title>The complete genome of Blastobotrys (Arxula) adeninivorans LS3 - a yeast of biotechnological interest.</title>
        <authorList>
            <person name="Kunze G."/>
            <person name="Gaillardin C."/>
            <person name="Czernicka M."/>
            <person name="Durrens P."/>
            <person name="Martin T."/>
            <person name="Boer E."/>
            <person name="Gabaldon T."/>
            <person name="Cruz J."/>
            <person name="Talla E."/>
            <person name="Marck C."/>
            <person name="Goffeau A."/>
            <person name="Barbe V."/>
            <person name="Baret P."/>
            <person name="Baronian K."/>
            <person name="Beier S."/>
            <person name="Bleykasten C."/>
            <person name="Bode R."/>
            <person name="Casaregola S."/>
            <person name="Despons L."/>
            <person name="Fairhead C."/>
            <person name="Giersberg M."/>
            <person name="Gierski P."/>
            <person name="Hahnel U."/>
            <person name="Hartmann A."/>
            <person name="Jankowska D."/>
            <person name="Jubin C."/>
            <person name="Jung P."/>
            <person name="Lafontaine I."/>
            <person name="Leh-Louis V."/>
            <person name="Lemaire M."/>
            <person name="Marcet-Houben M."/>
            <person name="Mascher M."/>
            <person name="Morel G."/>
            <person name="Richard G.-F."/>
            <person name="Riechen J."/>
            <person name="Sacerdot C."/>
            <person name="Sarkar A."/>
            <person name="Savel G."/>
            <person name="Schacherer J."/>
            <person name="Sherman D."/>
            <person name="Straub M.-L."/>
            <person name="Stein N."/>
            <person name="Thierry A."/>
            <person name="Trautwein-Schult A."/>
            <person name="Westhof E."/>
            <person name="Worch S."/>
            <person name="Dujon B."/>
            <person name="Souciet J.-L."/>
            <person name="Wincker P."/>
            <person name="Scholz U."/>
            <person name="Neuveglise N."/>
        </authorList>
    </citation>
    <scope>NUCLEOTIDE SEQUENCE</scope>
    <source>
        <strain evidence="9">LS3</strain>
    </source>
</reference>
<keyword evidence="4" id="KW-0223">Dioxygenase</keyword>
<dbReference type="AlphaFoldDB" id="A0A060T327"/>
<evidence type="ECO:0000256" key="7">
    <source>
        <dbReference type="SAM" id="MobiDB-lite"/>
    </source>
</evidence>
<evidence type="ECO:0000256" key="6">
    <source>
        <dbReference type="ARBA" id="ARBA00023004"/>
    </source>
</evidence>
<accession>A0A060T327</accession>
<dbReference type="PANTHER" id="PTHR30468">
    <property type="entry name" value="ALPHA-KETOGLUTARATE-DEPENDENT SULFONATE DIOXYGENASE"/>
    <property type="match status" value="1"/>
</dbReference>
<feature type="region of interest" description="Disordered" evidence="7">
    <location>
        <begin position="126"/>
        <end position="145"/>
    </location>
</feature>
<sequence length="393" mass="44008">MAPSVAEPKFAYFDSQKKAFNSKNAQKYTGPSPYAEKGDKAVVEFKGPQKPSGALDAKHSFNELTPVIGREYPDVQLSELLKDDELLRDLAITISHRGVVFFRNQDITPEQQKVLADKLGKLTGKPESSGLHIHPTAPAGGVLKEGTDEIDPEVSLISSRLQKKLYINNTGRRYGFNDKPFDNHGWHSDITFEPVPSDYAILKIVETPSTGGDTLWHSGYAVYDEISPSLREYLKTLTGTYAQPGFKKALDNQDVDFYSGPRGSPENVGDELTAVHPIIRTNPVTGWNSVFALGEHFTRINEVTQEESNILSKYIAQLVLRNHENRVRYKWGKNDVAIWDNRSVFHNATKDIFKYSTEERSGVRTVGIGERPFLHKDGKSRAEELNGQPLAYN</sequence>
<dbReference type="PANTHER" id="PTHR30468:SF10">
    <property type="entry name" value="TAUD_TFDA-LIKE DOMAIN-CONTAINING PROTEIN"/>
    <property type="match status" value="1"/>
</dbReference>
<comment type="similarity">
    <text evidence="2">Belongs to the TfdA dioxygenase family.</text>
</comment>
<proteinExistence type="inferred from homology"/>
<evidence type="ECO:0000313" key="9">
    <source>
        <dbReference type="EMBL" id="CDP33591.1"/>
    </source>
</evidence>
<dbReference type="InterPro" id="IPR051323">
    <property type="entry name" value="AtsK-like"/>
</dbReference>
<evidence type="ECO:0000256" key="2">
    <source>
        <dbReference type="ARBA" id="ARBA00005896"/>
    </source>
</evidence>
<gene>
    <name evidence="9" type="ORF">GNLVRS02_ARAD1A12804g</name>
</gene>
<name>A0A060T327_BLAAD</name>
<evidence type="ECO:0000256" key="1">
    <source>
        <dbReference type="ARBA" id="ARBA00001954"/>
    </source>
</evidence>
<evidence type="ECO:0000256" key="3">
    <source>
        <dbReference type="ARBA" id="ARBA00022723"/>
    </source>
</evidence>
<dbReference type="GO" id="GO:0016706">
    <property type="term" value="F:2-oxoglutarate-dependent dioxygenase activity"/>
    <property type="evidence" value="ECO:0007669"/>
    <property type="project" value="TreeGrafter"/>
</dbReference>
<dbReference type="PhylomeDB" id="A0A060T327"/>
<dbReference type="InterPro" id="IPR003819">
    <property type="entry name" value="TauD/TfdA-like"/>
</dbReference>
<evidence type="ECO:0000256" key="4">
    <source>
        <dbReference type="ARBA" id="ARBA00022964"/>
    </source>
</evidence>
<dbReference type="GO" id="GO:0005737">
    <property type="term" value="C:cytoplasm"/>
    <property type="evidence" value="ECO:0007669"/>
    <property type="project" value="TreeGrafter"/>
</dbReference>
<organism evidence="9">
    <name type="scientific">Blastobotrys adeninivorans</name>
    <name type="common">Yeast</name>
    <name type="synonym">Arxula adeninivorans</name>
    <dbReference type="NCBI Taxonomy" id="409370"/>
    <lineage>
        <taxon>Eukaryota</taxon>
        <taxon>Fungi</taxon>
        <taxon>Dikarya</taxon>
        <taxon>Ascomycota</taxon>
        <taxon>Saccharomycotina</taxon>
        <taxon>Dipodascomycetes</taxon>
        <taxon>Dipodascales</taxon>
        <taxon>Trichomonascaceae</taxon>
        <taxon>Blastobotrys</taxon>
    </lineage>
</organism>
<keyword evidence="5" id="KW-0560">Oxidoreductase</keyword>
<dbReference type="Gene3D" id="3.60.130.10">
    <property type="entry name" value="Clavaminate synthase-like"/>
    <property type="match status" value="1"/>
</dbReference>
<dbReference type="Pfam" id="PF02668">
    <property type="entry name" value="TauD"/>
    <property type="match status" value="1"/>
</dbReference>
<protein>
    <submittedName>
        <fullName evidence="9">ARAD1A12804p</fullName>
    </submittedName>
</protein>
<reference evidence="9" key="1">
    <citation type="submission" date="2014-02" db="EMBL/GenBank/DDBJ databases">
        <authorList>
            <person name="Genoscope - CEA"/>
        </authorList>
    </citation>
    <scope>NUCLEOTIDE SEQUENCE</scope>
    <source>
        <strain evidence="9">LS3</strain>
    </source>
</reference>
<keyword evidence="3" id="KW-0479">Metal-binding</keyword>
<keyword evidence="6" id="KW-0408">Iron</keyword>
<comment type="cofactor">
    <cofactor evidence="1">
        <name>Fe(2+)</name>
        <dbReference type="ChEBI" id="CHEBI:29033"/>
    </cofactor>
</comment>
<evidence type="ECO:0000259" key="8">
    <source>
        <dbReference type="Pfam" id="PF02668"/>
    </source>
</evidence>